<evidence type="ECO:0000259" key="12">
    <source>
        <dbReference type="PROSITE" id="PS50109"/>
    </source>
</evidence>
<dbReference type="InterPro" id="IPR003594">
    <property type="entry name" value="HATPase_dom"/>
</dbReference>
<evidence type="ECO:0000256" key="7">
    <source>
        <dbReference type="ARBA" id="ARBA00022777"/>
    </source>
</evidence>
<reference evidence="14" key="1">
    <citation type="submission" date="2020-02" db="EMBL/GenBank/DDBJ databases">
        <authorList>
            <person name="Meier V. D."/>
        </authorList>
    </citation>
    <scope>NUCLEOTIDE SEQUENCE</scope>
    <source>
        <strain evidence="14">AVDCRST_MAG07</strain>
    </source>
</reference>
<gene>
    <name evidence="14" type="ORF">AVDCRST_MAG07-1750</name>
</gene>
<dbReference type="InterPro" id="IPR004358">
    <property type="entry name" value="Sig_transdc_His_kin-like_C"/>
</dbReference>
<dbReference type="GO" id="GO:0005886">
    <property type="term" value="C:plasma membrane"/>
    <property type="evidence" value="ECO:0007669"/>
    <property type="project" value="UniProtKB-SubCell"/>
</dbReference>
<keyword evidence="6 11" id="KW-0812">Transmembrane</keyword>
<dbReference type="InterPro" id="IPR050428">
    <property type="entry name" value="TCS_sensor_his_kinase"/>
</dbReference>
<name>A0A6J4LEW1_9ACTN</name>
<dbReference type="InterPro" id="IPR003660">
    <property type="entry name" value="HAMP_dom"/>
</dbReference>
<feature type="domain" description="Histidine kinase" evidence="12">
    <location>
        <begin position="247"/>
        <end position="456"/>
    </location>
</feature>
<evidence type="ECO:0000256" key="9">
    <source>
        <dbReference type="ARBA" id="ARBA00023012"/>
    </source>
</evidence>
<dbReference type="PROSITE" id="PS50109">
    <property type="entry name" value="HIS_KIN"/>
    <property type="match status" value="1"/>
</dbReference>
<evidence type="ECO:0000259" key="13">
    <source>
        <dbReference type="PROSITE" id="PS50885"/>
    </source>
</evidence>
<evidence type="ECO:0000256" key="10">
    <source>
        <dbReference type="ARBA" id="ARBA00023136"/>
    </source>
</evidence>
<dbReference type="AlphaFoldDB" id="A0A6J4LEW1"/>
<feature type="transmembrane region" description="Helical" evidence="11">
    <location>
        <begin position="20"/>
        <end position="41"/>
    </location>
</feature>
<feature type="domain" description="HAMP" evidence="13">
    <location>
        <begin position="186"/>
        <end position="239"/>
    </location>
</feature>
<keyword evidence="7 14" id="KW-0418">Kinase</keyword>
<dbReference type="Pfam" id="PF00512">
    <property type="entry name" value="HisKA"/>
    <property type="match status" value="1"/>
</dbReference>
<dbReference type="PROSITE" id="PS50885">
    <property type="entry name" value="HAMP"/>
    <property type="match status" value="1"/>
</dbReference>
<dbReference type="SMART" id="SM00387">
    <property type="entry name" value="HATPase_c"/>
    <property type="match status" value="1"/>
</dbReference>
<accession>A0A6J4LEW1</accession>
<keyword evidence="8 11" id="KW-1133">Transmembrane helix</keyword>
<proteinExistence type="predicted"/>
<dbReference type="SMART" id="SM00388">
    <property type="entry name" value="HisKA"/>
    <property type="match status" value="1"/>
</dbReference>
<dbReference type="SUPFAM" id="SSF55874">
    <property type="entry name" value="ATPase domain of HSP90 chaperone/DNA topoisomerase II/histidine kinase"/>
    <property type="match status" value="1"/>
</dbReference>
<comment type="subcellular location">
    <subcellularLocation>
        <location evidence="2">Cell membrane</location>
    </subcellularLocation>
</comment>
<dbReference type="InterPro" id="IPR036890">
    <property type="entry name" value="HATPase_C_sf"/>
</dbReference>
<evidence type="ECO:0000256" key="5">
    <source>
        <dbReference type="ARBA" id="ARBA00022679"/>
    </source>
</evidence>
<dbReference type="SMART" id="SM00304">
    <property type="entry name" value="HAMP"/>
    <property type="match status" value="1"/>
</dbReference>
<dbReference type="CDD" id="cd06225">
    <property type="entry name" value="HAMP"/>
    <property type="match status" value="1"/>
</dbReference>
<dbReference type="Pfam" id="PF00672">
    <property type="entry name" value="HAMP"/>
    <property type="match status" value="1"/>
</dbReference>
<evidence type="ECO:0000256" key="4">
    <source>
        <dbReference type="ARBA" id="ARBA00022553"/>
    </source>
</evidence>
<dbReference type="Gene3D" id="3.30.565.10">
    <property type="entry name" value="Histidine kinase-like ATPase, C-terminal domain"/>
    <property type="match status" value="1"/>
</dbReference>
<dbReference type="CDD" id="cd00082">
    <property type="entry name" value="HisKA"/>
    <property type="match status" value="1"/>
</dbReference>
<evidence type="ECO:0000313" key="14">
    <source>
        <dbReference type="EMBL" id="CAA9331343.1"/>
    </source>
</evidence>
<organism evidence="14">
    <name type="scientific">uncultured Frankineae bacterium</name>
    <dbReference type="NCBI Taxonomy" id="437475"/>
    <lineage>
        <taxon>Bacteria</taxon>
        <taxon>Bacillati</taxon>
        <taxon>Actinomycetota</taxon>
        <taxon>Actinomycetes</taxon>
        <taxon>Frankiales</taxon>
        <taxon>environmental samples</taxon>
    </lineage>
</organism>
<protein>
    <recommendedName>
        <fullName evidence="3">histidine kinase</fullName>
        <ecNumber evidence="3">2.7.13.3</ecNumber>
    </recommendedName>
</protein>
<dbReference type="InterPro" id="IPR003661">
    <property type="entry name" value="HisK_dim/P_dom"/>
</dbReference>
<sequence>MLTGLRRRWRSTGLQTRVTLLAGAVVALALVAGAVLLVTVLRAGLTGAGDERAAARVDEVERLVVEGRLPSRLPGTDPTVLVQVIDEDGAVLAASTGASRAVALLSRDEVDAALEHGEAVLVDGSRVGYGDALRVLVRRTDRGPVVLAATSVSTVDDPLRLVRAALLVGLPLLLLGAAAGVWATVGSALRPVEQLRAGAEAVTAADPSRRLPVPTAQDEVRRLAETLNGMLDRLEAGSARQRGFVADAAHELRSPIAALRTVLEVALVHPDPAGPEPSLRVAHEEVLRMGRLVDDLLLLARLDAGVPRRTEAVDLAEVVRELLDGPAPGTGGQSEVVLDLAHARVRADRDGLGRVVRNLVDNARRHAASRVTVTVRPGDPVELLVDDDGPGIPDGERERVFDRFHRLDRPRTRDAGGTGLGLAIVRELVGACGGTVTVEQAPAGGARLRVRLPAVREDARAPTAGTLAPVD</sequence>
<dbReference type="Pfam" id="PF02518">
    <property type="entry name" value="HATPase_c"/>
    <property type="match status" value="1"/>
</dbReference>
<dbReference type="InterPro" id="IPR005467">
    <property type="entry name" value="His_kinase_dom"/>
</dbReference>
<evidence type="ECO:0000256" key="6">
    <source>
        <dbReference type="ARBA" id="ARBA00022692"/>
    </source>
</evidence>
<dbReference type="Gene3D" id="1.10.287.130">
    <property type="match status" value="1"/>
</dbReference>
<comment type="catalytic activity">
    <reaction evidence="1">
        <text>ATP + protein L-histidine = ADP + protein N-phospho-L-histidine.</text>
        <dbReference type="EC" id="2.7.13.3"/>
    </reaction>
</comment>
<dbReference type="CDD" id="cd00075">
    <property type="entry name" value="HATPase"/>
    <property type="match status" value="1"/>
</dbReference>
<keyword evidence="5" id="KW-0808">Transferase</keyword>
<dbReference type="SUPFAM" id="SSF158472">
    <property type="entry name" value="HAMP domain-like"/>
    <property type="match status" value="1"/>
</dbReference>
<dbReference type="PRINTS" id="PR00344">
    <property type="entry name" value="BCTRLSENSOR"/>
</dbReference>
<dbReference type="GO" id="GO:0000155">
    <property type="term" value="F:phosphorelay sensor kinase activity"/>
    <property type="evidence" value="ECO:0007669"/>
    <property type="project" value="InterPro"/>
</dbReference>
<evidence type="ECO:0000256" key="1">
    <source>
        <dbReference type="ARBA" id="ARBA00000085"/>
    </source>
</evidence>
<evidence type="ECO:0000256" key="2">
    <source>
        <dbReference type="ARBA" id="ARBA00004236"/>
    </source>
</evidence>
<evidence type="ECO:0000256" key="3">
    <source>
        <dbReference type="ARBA" id="ARBA00012438"/>
    </source>
</evidence>
<dbReference type="InterPro" id="IPR036097">
    <property type="entry name" value="HisK_dim/P_sf"/>
</dbReference>
<keyword evidence="4" id="KW-0597">Phosphoprotein</keyword>
<keyword evidence="9" id="KW-0902">Two-component regulatory system</keyword>
<dbReference type="EC" id="2.7.13.3" evidence="3"/>
<evidence type="ECO:0000256" key="11">
    <source>
        <dbReference type="SAM" id="Phobius"/>
    </source>
</evidence>
<evidence type="ECO:0000256" key="8">
    <source>
        <dbReference type="ARBA" id="ARBA00022989"/>
    </source>
</evidence>
<dbReference type="PANTHER" id="PTHR45436:SF5">
    <property type="entry name" value="SENSOR HISTIDINE KINASE TRCS"/>
    <property type="match status" value="1"/>
</dbReference>
<dbReference type="EMBL" id="CADCUB010000092">
    <property type="protein sequence ID" value="CAA9331343.1"/>
    <property type="molecule type" value="Genomic_DNA"/>
</dbReference>
<keyword evidence="10 11" id="KW-0472">Membrane</keyword>
<dbReference type="PANTHER" id="PTHR45436">
    <property type="entry name" value="SENSOR HISTIDINE KINASE YKOH"/>
    <property type="match status" value="1"/>
</dbReference>
<dbReference type="SUPFAM" id="SSF47384">
    <property type="entry name" value="Homodimeric domain of signal transducing histidine kinase"/>
    <property type="match status" value="1"/>
</dbReference>